<dbReference type="Proteomes" id="UP001211907">
    <property type="component" value="Unassembled WGS sequence"/>
</dbReference>
<keyword evidence="1" id="KW-1133">Transmembrane helix</keyword>
<dbReference type="EMBL" id="JADGJH010003916">
    <property type="protein sequence ID" value="KAJ3088126.1"/>
    <property type="molecule type" value="Genomic_DNA"/>
</dbReference>
<evidence type="ECO:0000256" key="1">
    <source>
        <dbReference type="SAM" id="Phobius"/>
    </source>
</evidence>
<keyword evidence="3" id="KW-1185">Reference proteome</keyword>
<feature type="non-terminal residue" evidence="2">
    <location>
        <position position="197"/>
    </location>
</feature>
<name>A0AAD5SNM4_9FUNG</name>
<evidence type="ECO:0000313" key="2">
    <source>
        <dbReference type="EMBL" id="KAJ3088126.1"/>
    </source>
</evidence>
<keyword evidence="1" id="KW-0812">Transmembrane</keyword>
<reference evidence="2" key="1">
    <citation type="submission" date="2020-05" db="EMBL/GenBank/DDBJ databases">
        <title>Phylogenomic resolution of chytrid fungi.</title>
        <authorList>
            <person name="Stajich J.E."/>
            <person name="Amses K."/>
            <person name="Simmons R."/>
            <person name="Seto K."/>
            <person name="Myers J."/>
            <person name="Bonds A."/>
            <person name="Quandt C.A."/>
            <person name="Barry K."/>
            <person name="Liu P."/>
            <person name="Grigoriev I."/>
            <person name="Longcore J.E."/>
            <person name="James T.Y."/>
        </authorList>
    </citation>
    <scope>NUCLEOTIDE SEQUENCE</scope>
    <source>
        <strain evidence="2">JEL0513</strain>
    </source>
</reference>
<gene>
    <name evidence="2" type="ORF">HK100_008148</name>
</gene>
<proteinExistence type="predicted"/>
<protein>
    <submittedName>
        <fullName evidence="2">Uncharacterized protein</fullName>
    </submittedName>
</protein>
<keyword evidence="1" id="KW-0472">Membrane</keyword>
<accession>A0AAD5SNM4</accession>
<organism evidence="2 3">
    <name type="scientific">Physocladia obscura</name>
    <dbReference type="NCBI Taxonomy" id="109957"/>
    <lineage>
        <taxon>Eukaryota</taxon>
        <taxon>Fungi</taxon>
        <taxon>Fungi incertae sedis</taxon>
        <taxon>Chytridiomycota</taxon>
        <taxon>Chytridiomycota incertae sedis</taxon>
        <taxon>Chytridiomycetes</taxon>
        <taxon>Chytridiales</taxon>
        <taxon>Chytriomycetaceae</taxon>
        <taxon>Physocladia</taxon>
    </lineage>
</organism>
<comment type="caution">
    <text evidence="2">The sequence shown here is derived from an EMBL/GenBank/DDBJ whole genome shotgun (WGS) entry which is preliminary data.</text>
</comment>
<feature type="transmembrane region" description="Helical" evidence="1">
    <location>
        <begin position="35"/>
        <end position="52"/>
    </location>
</feature>
<sequence length="197" mass="22535">MFSAAQEINVLCLTSNNQESGSHIYSCSFSPVRQYLIIAAFLLHLCAVELIARRAEKFIEKNLDRVHYIAWLIWIKLGIPVGLLSSLIALLLMLRVTRSVEDDNIIPPADRDVTVRIISAAAFAISVVLAFVLTKLCVFIKELWIVVRIYLRMPDIENVFDYLPEEVDYDEEAEVSLNGFEERRLQDGQDHFHFVHG</sequence>
<evidence type="ECO:0000313" key="3">
    <source>
        <dbReference type="Proteomes" id="UP001211907"/>
    </source>
</evidence>
<feature type="transmembrane region" description="Helical" evidence="1">
    <location>
        <begin position="73"/>
        <end position="93"/>
    </location>
</feature>
<dbReference type="AlphaFoldDB" id="A0AAD5SNM4"/>
<feature type="transmembrane region" description="Helical" evidence="1">
    <location>
        <begin position="113"/>
        <end position="133"/>
    </location>
</feature>